<keyword evidence="7" id="KW-1185">Reference proteome</keyword>
<dbReference type="AlphaFoldDB" id="A0A6H0XMR0"/>
<evidence type="ECO:0000256" key="1">
    <source>
        <dbReference type="ARBA" id="ARBA00005912"/>
    </source>
</evidence>
<reference evidence="6 7" key="1">
    <citation type="journal article" date="2016" name="Sci. Rep.">
        <title>Peltaster fructicola genome reveals evolution from an invasive phytopathogen to an ectophytic parasite.</title>
        <authorList>
            <person name="Xu C."/>
            <person name="Chen H."/>
            <person name="Gleason M.L."/>
            <person name="Xu J.R."/>
            <person name="Liu H."/>
            <person name="Zhang R."/>
            <person name="Sun G."/>
        </authorList>
    </citation>
    <scope>NUCLEOTIDE SEQUENCE [LARGE SCALE GENOMIC DNA]</scope>
    <source>
        <strain evidence="6 7">LNHT1506</strain>
    </source>
</reference>
<sequence length="282" mass="30725">MSAVRFASNISNKVSRANACQYGTASLRTPSTKVIQSSTTLPRQIRCLYCPSTKSSQTRRAFTTSGSLQKKAGKQPRDVTKDTGKETAADDPYDFTTLEADIQAVLERLKNDLSKLRTGGRFNHEVLENLRVQPDKSSDSRVKLNDLAQVIPKGRTIQIIVGEKDHVKQVSSAIQGSDLSLTPQPDPTGSNPQLLEIKIPPPTAESRQAAVKEAVKAGEKASVAVRDARAKQHKKHRAMQLAKSAKPDDLTKAAKQMEKVVESGQQDVKKAVDNAKKVLESS</sequence>
<dbReference type="GO" id="GO:0043023">
    <property type="term" value="F:ribosomal large subunit binding"/>
    <property type="evidence" value="ECO:0007669"/>
    <property type="project" value="TreeGrafter"/>
</dbReference>
<feature type="compositionally biased region" description="Basic and acidic residues" evidence="4">
    <location>
        <begin position="245"/>
        <end position="268"/>
    </location>
</feature>
<dbReference type="OrthoDB" id="407355at2759"/>
<evidence type="ECO:0000256" key="3">
    <source>
        <dbReference type="ARBA" id="ARBA00024909"/>
    </source>
</evidence>
<evidence type="ECO:0000313" key="7">
    <source>
        <dbReference type="Proteomes" id="UP000503462"/>
    </source>
</evidence>
<evidence type="ECO:0000313" key="6">
    <source>
        <dbReference type="EMBL" id="QIW95907.1"/>
    </source>
</evidence>
<dbReference type="InterPro" id="IPR002661">
    <property type="entry name" value="Ribosome_recyc_fac"/>
</dbReference>
<comment type="function">
    <text evidence="3">Necessary for protein synthesis in mitochondria. Functions as a ribosome recycling factor in mitochondria.</text>
</comment>
<evidence type="ECO:0000256" key="4">
    <source>
        <dbReference type="SAM" id="MobiDB-lite"/>
    </source>
</evidence>
<accession>A0A6H0XMR0</accession>
<dbReference type="Gene3D" id="1.10.132.20">
    <property type="entry name" value="Ribosome-recycling factor"/>
    <property type="match status" value="1"/>
</dbReference>
<feature type="compositionally biased region" description="Polar residues" evidence="4">
    <location>
        <begin position="58"/>
        <end position="68"/>
    </location>
</feature>
<feature type="region of interest" description="Disordered" evidence="4">
    <location>
        <begin position="222"/>
        <end position="268"/>
    </location>
</feature>
<feature type="compositionally biased region" description="Basic and acidic residues" evidence="4">
    <location>
        <begin position="75"/>
        <end position="88"/>
    </location>
</feature>
<dbReference type="GO" id="GO:0005739">
    <property type="term" value="C:mitochondrion"/>
    <property type="evidence" value="ECO:0007669"/>
    <property type="project" value="TreeGrafter"/>
</dbReference>
<dbReference type="EMBL" id="CP051139">
    <property type="protein sequence ID" value="QIW95907.1"/>
    <property type="molecule type" value="Genomic_DNA"/>
</dbReference>
<dbReference type="InterPro" id="IPR036191">
    <property type="entry name" value="RRF_sf"/>
</dbReference>
<dbReference type="SUPFAM" id="SSF55194">
    <property type="entry name" value="Ribosome recycling factor, RRF"/>
    <property type="match status" value="1"/>
</dbReference>
<dbReference type="Proteomes" id="UP000503462">
    <property type="component" value="Chromosome 1"/>
</dbReference>
<dbReference type="PANTHER" id="PTHR20982">
    <property type="entry name" value="RIBOSOME RECYCLING FACTOR"/>
    <property type="match status" value="1"/>
</dbReference>
<organism evidence="6 7">
    <name type="scientific">Peltaster fructicola</name>
    <dbReference type="NCBI Taxonomy" id="286661"/>
    <lineage>
        <taxon>Eukaryota</taxon>
        <taxon>Fungi</taxon>
        <taxon>Dikarya</taxon>
        <taxon>Ascomycota</taxon>
        <taxon>Pezizomycotina</taxon>
        <taxon>Dothideomycetes</taxon>
        <taxon>Dothideomycetes incertae sedis</taxon>
        <taxon>Peltaster</taxon>
    </lineage>
</organism>
<evidence type="ECO:0000256" key="2">
    <source>
        <dbReference type="ARBA" id="ARBA00022917"/>
    </source>
</evidence>
<gene>
    <name evidence="6" type="ORF">AMS68_001425</name>
</gene>
<feature type="domain" description="Ribosome recycling factor" evidence="5">
    <location>
        <begin position="109"/>
        <end position="278"/>
    </location>
</feature>
<dbReference type="PANTHER" id="PTHR20982:SF3">
    <property type="entry name" value="MITOCHONDRIAL RIBOSOME RECYCLING FACTOR PSEUDO 1"/>
    <property type="match status" value="1"/>
</dbReference>
<evidence type="ECO:0000259" key="5">
    <source>
        <dbReference type="Pfam" id="PF01765"/>
    </source>
</evidence>
<dbReference type="GO" id="GO:0006412">
    <property type="term" value="P:translation"/>
    <property type="evidence" value="ECO:0007669"/>
    <property type="project" value="UniProtKB-KW"/>
</dbReference>
<comment type="similarity">
    <text evidence="1">Belongs to the RRF family.</text>
</comment>
<dbReference type="Gene3D" id="3.30.1360.40">
    <property type="match status" value="1"/>
</dbReference>
<proteinExistence type="inferred from homology"/>
<protein>
    <recommendedName>
        <fullName evidence="5">Ribosome recycling factor domain-containing protein</fullName>
    </recommendedName>
</protein>
<dbReference type="InterPro" id="IPR023584">
    <property type="entry name" value="Ribosome_recyc_fac_dom"/>
</dbReference>
<dbReference type="Pfam" id="PF01765">
    <property type="entry name" value="RRF"/>
    <property type="match status" value="1"/>
</dbReference>
<keyword evidence="2" id="KW-0648">Protein biosynthesis</keyword>
<name>A0A6H0XMR0_9PEZI</name>
<feature type="region of interest" description="Disordered" evidence="4">
    <location>
        <begin position="58"/>
        <end position="92"/>
    </location>
</feature>